<sequence>MLPVTARASEALAASEELGVDRPHIIVIYMDDLGYGDVGAYGATRVATPHMDALAADGIRFTNGYATSATCTPSRYALMTGRYPWRIEGAEILAGDASLIIGTDDMTLPRMLSEAGYRTGIVGKWHLGLGREGESIDWNAHVSPGPNDVGFHESYIMAATQDRVPTVFIRDGDVVGLDPGDPIEVDYERNFDGEPTGIDNPELVRMPFSHGHDNSIVNGIPRIGFMRGGKAARWVDEEIADRFVEVATEFIRRDSEQPFFLYLPLHQPHVPRTPHPRFVGATDMGPRGDAIAEADWCVGRIVDALDELGIRDDTLIVFTSDNGPVLDDGYQDDAVELAGDHRPAGPLRGGKYSLFDAGTRVPFIVSWPRQITPQTSDALICQMDLLPSLARIVGSAIAAPDGEDLSRALLGREPEGRSSLVVEAMSNTALRHGRWAMIPPSEGPRRMATTGIETGHAGDYQLYDLSADDAEAHDLAKTHPAQLHELIEIYRSIIEPADA</sequence>
<dbReference type="CDD" id="cd16143">
    <property type="entry name" value="ARS_like"/>
    <property type="match status" value="1"/>
</dbReference>
<dbReference type="SUPFAM" id="SSF53649">
    <property type="entry name" value="Alkaline phosphatase-like"/>
    <property type="match status" value="1"/>
</dbReference>
<comment type="similarity">
    <text evidence="1">Belongs to the sulfatase family.</text>
</comment>
<feature type="domain" description="Sulfatase N-terminal" evidence="3">
    <location>
        <begin position="23"/>
        <end position="394"/>
    </location>
</feature>
<reference evidence="5" key="1">
    <citation type="journal article" date="2019" name="Int. J. Syst. Evol. Microbiol.">
        <title>The Global Catalogue of Microorganisms (GCM) 10K type strain sequencing project: providing services to taxonomists for standard genome sequencing and annotation.</title>
        <authorList>
            <consortium name="The Broad Institute Genomics Platform"/>
            <consortium name="The Broad Institute Genome Sequencing Center for Infectious Disease"/>
            <person name="Wu L."/>
            <person name="Ma J."/>
        </authorList>
    </citation>
    <scope>NUCLEOTIDE SEQUENCE [LARGE SCALE GENOMIC DNA]</scope>
    <source>
        <strain evidence="5">JCM 16544</strain>
    </source>
</reference>
<comment type="caution">
    <text evidence="4">The sequence shown here is derived from an EMBL/GenBank/DDBJ whole genome shotgun (WGS) entry which is preliminary data.</text>
</comment>
<evidence type="ECO:0000256" key="1">
    <source>
        <dbReference type="ARBA" id="ARBA00008779"/>
    </source>
</evidence>
<dbReference type="InterPro" id="IPR024607">
    <property type="entry name" value="Sulfatase_CS"/>
</dbReference>
<dbReference type="InterPro" id="IPR017850">
    <property type="entry name" value="Alkaline_phosphatase_core_sf"/>
</dbReference>
<organism evidence="4 5">
    <name type="scientific">Microbacterium awajiense</name>
    <dbReference type="NCBI Taxonomy" id="415214"/>
    <lineage>
        <taxon>Bacteria</taxon>
        <taxon>Bacillati</taxon>
        <taxon>Actinomycetota</taxon>
        <taxon>Actinomycetes</taxon>
        <taxon>Micrococcales</taxon>
        <taxon>Microbacteriaceae</taxon>
        <taxon>Microbacterium</taxon>
    </lineage>
</organism>
<dbReference type="InterPro" id="IPR000917">
    <property type="entry name" value="Sulfatase_N"/>
</dbReference>
<evidence type="ECO:0000259" key="3">
    <source>
        <dbReference type="Pfam" id="PF00884"/>
    </source>
</evidence>
<dbReference type="PROSITE" id="PS00149">
    <property type="entry name" value="SULFATASE_2"/>
    <property type="match status" value="1"/>
</dbReference>
<dbReference type="InterPro" id="IPR052701">
    <property type="entry name" value="GAG_Ulvan_Degrading_Sulfatases"/>
</dbReference>
<dbReference type="PANTHER" id="PTHR43751">
    <property type="entry name" value="SULFATASE"/>
    <property type="match status" value="1"/>
</dbReference>
<evidence type="ECO:0000256" key="2">
    <source>
        <dbReference type="ARBA" id="ARBA00022801"/>
    </source>
</evidence>
<evidence type="ECO:0000313" key="5">
    <source>
        <dbReference type="Proteomes" id="UP001501697"/>
    </source>
</evidence>
<dbReference type="Gene3D" id="3.30.1120.10">
    <property type="match status" value="1"/>
</dbReference>
<keyword evidence="2" id="KW-0378">Hydrolase</keyword>
<keyword evidence="5" id="KW-1185">Reference proteome</keyword>
<dbReference type="Pfam" id="PF00884">
    <property type="entry name" value="Sulfatase"/>
    <property type="match status" value="1"/>
</dbReference>
<protein>
    <submittedName>
        <fullName evidence="4">Sulfatase-like hydrolase/transferase</fullName>
    </submittedName>
</protein>
<dbReference type="EMBL" id="BAAAYU010000005">
    <property type="protein sequence ID" value="GAA3639218.1"/>
    <property type="molecule type" value="Genomic_DNA"/>
</dbReference>
<dbReference type="Gene3D" id="3.40.720.10">
    <property type="entry name" value="Alkaline Phosphatase, subunit A"/>
    <property type="match status" value="1"/>
</dbReference>
<proteinExistence type="inferred from homology"/>
<accession>A0ABP7AT07</accession>
<dbReference type="PANTHER" id="PTHR43751:SF7">
    <property type="entry name" value="ARYLSULPHATASE A"/>
    <property type="match status" value="1"/>
</dbReference>
<gene>
    <name evidence="4" type="ORF">GCM10022200_23330</name>
</gene>
<dbReference type="Proteomes" id="UP001501697">
    <property type="component" value="Unassembled WGS sequence"/>
</dbReference>
<dbReference type="PROSITE" id="PS00523">
    <property type="entry name" value="SULFATASE_1"/>
    <property type="match status" value="1"/>
</dbReference>
<evidence type="ECO:0000313" key="4">
    <source>
        <dbReference type="EMBL" id="GAA3639218.1"/>
    </source>
</evidence>
<name>A0ABP7AT07_9MICO</name>